<accession>A0A9J6ETE4</accession>
<reference evidence="2" key="1">
    <citation type="journal article" date="2020" name="Cell">
        <title>Large-Scale Comparative Analyses of Tick Genomes Elucidate Their Genetic Diversity and Vector Capacities.</title>
        <authorList>
            <consortium name="Tick Genome and Microbiome Consortium (TIGMIC)"/>
            <person name="Jia N."/>
            <person name="Wang J."/>
            <person name="Shi W."/>
            <person name="Du L."/>
            <person name="Sun Y."/>
            <person name="Zhan W."/>
            <person name="Jiang J.F."/>
            <person name="Wang Q."/>
            <person name="Zhang B."/>
            <person name="Ji P."/>
            <person name="Bell-Sakyi L."/>
            <person name="Cui X.M."/>
            <person name="Yuan T.T."/>
            <person name="Jiang B.G."/>
            <person name="Yang W.F."/>
            <person name="Lam T.T."/>
            <person name="Chang Q.C."/>
            <person name="Ding S.J."/>
            <person name="Wang X.J."/>
            <person name="Zhu J.G."/>
            <person name="Ruan X.D."/>
            <person name="Zhao L."/>
            <person name="Wei J.T."/>
            <person name="Ye R.Z."/>
            <person name="Que T.C."/>
            <person name="Du C.H."/>
            <person name="Zhou Y.H."/>
            <person name="Cheng J.X."/>
            <person name="Dai P.F."/>
            <person name="Guo W.B."/>
            <person name="Han X.H."/>
            <person name="Huang E.J."/>
            <person name="Li L.F."/>
            <person name="Wei W."/>
            <person name="Gao Y.C."/>
            <person name="Liu J.Z."/>
            <person name="Shao H.Z."/>
            <person name="Wang X."/>
            <person name="Wang C.C."/>
            <person name="Yang T.C."/>
            <person name="Huo Q.B."/>
            <person name="Li W."/>
            <person name="Chen H.Y."/>
            <person name="Chen S.E."/>
            <person name="Zhou L.G."/>
            <person name="Ni X.B."/>
            <person name="Tian J.H."/>
            <person name="Sheng Y."/>
            <person name="Liu T."/>
            <person name="Pan Y.S."/>
            <person name="Xia L.Y."/>
            <person name="Li J."/>
            <person name="Zhao F."/>
            <person name="Cao W.C."/>
        </authorList>
    </citation>
    <scope>NUCLEOTIDE SEQUENCE</scope>
    <source>
        <strain evidence="2">Rmic-2018</strain>
    </source>
</reference>
<organism evidence="2 3">
    <name type="scientific">Rhipicephalus microplus</name>
    <name type="common">Cattle tick</name>
    <name type="synonym">Boophilus microplus</name>
    <dbReference type="NCBI Taxonomy" id="6941"/>
    <lineage>
        <taxon>Eukaryota</taxon>
        <taxon>Metazoa</taxon>
        <taxon>Ecdysozoa</taxon>
        <taxon>Arthropoda</taxon>
        <taxon>Chelicerata</taxon>
        <taxon>Arachnida</taxon>
        <taxon>Acari</taxon>
        <taxon>Parasitiformes</taxon>
        <taxon>Ixodida</taxon>
        <taxon>Ixodoidea</taxon>
        <taxon>Ixodidae</taxon>
        <taxon>Rhipicephalinae</taxon>
        <taxon>Rhipicephalus</taxon>
        <taxon>Boophilus</taxon>
    </lineage>
</organism>
<proteinExistence type="predicted"/>
<keyword evidence="3" id="KW-1185">Reference proteome</keyword>
<dbReference type="EMBL" id="JABSTU010000002">
    <property type="protein sequence ID" value="KAH8037487.1"/>
    <property type="molecule type" value="Genomic_DNA"/>
</dbReference>
<comment type="caution">
    <text evidence="2">The sequence shown here is derived from an EMBL/GenBank/DDBJ whole genome shotgun (WGS) entry which is preliminary data.</text>
</comment>
<sequence>MQSSTSKQDTATLYKHRDESTRVIVEAPQMAREQVPCISKLSMALSEKERRFLEGFGAGSIKRDEKVLTETCVVWSRHFDERFIQRTFRHVINGDVVKLDRERPVLTKDTVPTIFPDAPSYFTKQLPKKRAERNLGNSYLSPAKRRALNNDPAEDPKTQTCTNESSQGPCPLGEIELPSAFCSKIPLPCDANALFFAWHTGTEPCDVRVSKFVTFLMSIEAAATQENFYTCSVFCHGIKMEELCVNKEFDPAKALKKVDEIRLCPGYGVVPVTNGQCMRFGIA</sequence>
<protein>
    <submittedName>
        <fullName evidence="2">Uncharacterized protein</fullName>
    </submittedName>
</protein>
<feature type="compositionally biased region" description="Polar residues" evidence="1">
    <location>
        <begin position="158"/>
        <end position="168"/>
    </location>
</feature>
<feature type="region of interest" description="Disordered" evidence="1">
    <location>
        <begin position="145"/>
        <end position="168"/>
    </location>
</feature>
<name>A0A9J6ETE4_RHIMP</name>
<gene>
    <name evidence="2" type="ORF">HPB51_011636</name>
</gene>
<dbReference type="AlphaFoldDB" id="A0A9J6ETE4"/>
<reference evidence="2" key="2">
    <citation type="submission" date="2021-09" db="EMBL/GenBank/DDBJ databases">
        <authorList>
            <person name="Jia N."/>
            <person name="Wang J."/>
            <person name="Shi W."/>
            <person name="Du L."/>
            <person name="Sun Y."/>
            <person name="Zhan W."/>
            <person name="Jiang J."/>
            <person name="Wang Q."/>
            <person name="Zhang B."/>
            <person name="Ji P."/>
            <person name="Sakyi L.B."/>
            <person name="Cui X."/>
            <person name="Yuan T."/>
            <person name="Jiang B."/>
            <person name="Yang W."/>
            <person name="Lam T.T.-Y."/>
            <person name="Chang Q."/>
            <person name="Ding S."/>
            <person name="Wang X."/>
            <person name="Zhu J."/>
            <person name="Ruan X."/>
            <person name="Zhao L."/>
            <person name="Wei J."/>
            <person name="Que T."/>
            <person name="Du C."/>
            <person name="Cheng J."/>
            <person name="Dai P."/>
            <person name="Han X."/>
            <person name="Huang E."/>
            <person name="Gao Y."/>
            <person name="Liu J."/>
            <person name="Shao H."/>
            <person name="Ye R."/>
            <person name="Li L."/>
            <person name="Wei W."/>
            <person name="Wang X."/>
            <person name="Wang C."/>
            <person name="Huo Q."/>
            <person name="Li W."/>
            <person name="Guo W."/>
            <person name="Chen H."/>
            <person name="Chen S."/>
            <person name="Zhou L."/>
            <person name="Zhou L."/>
            <person name="Ni X."/>
            <person name="Tian J."/>
            <person name="Zhou Y."/>
            <person name="Sheng Y."/>
            <person name="Liu T."/>
            <person name="Pan Y."/>
            <person name="Xia L."/>
            <person name="Li J."/>
            <person name="Zhao F."/>
            <person name="Cao W."/>
        </authorList>
    </citation>
    <scope>NUCLEOTIDE SEQUENCE</scope>
    <source>
        <strain evidence="2">Rmic-2018</strain>
        <tissue evidence="2">Larvae</tissue>
    </source>
</reference>
<evidence type="ECO:0000313" key="3">
    <source>
        <dbReference type="Proteomes" id="UP000821866"/>
    </source>
</evidence>
<dbReference type="Proteomes" id="UP000821866">
    <property type="component" value="Chromosome 10"/>
</dbReference>
<evidence type="ECO:0000256" key="1">
    <source>
        <dbReference type="SAM" id="MobiDB-lite"/>
    </source>
</evidence>
<evidence type="ECO:0000313" key="2">
    <source>
        <dbReference type="EMBL" id="KAH8037487.1"/>
    </source>
</evidence>